<comment type="caution">
    <text evidence="3">The sequence shown here is derived from an EMBL/GenBank/DDBJ whole genome shotgun (WGS) entry which is preliminary data.</text>
</comment>
<gene>
    <name evidence="3" type="ORF">GD597_02395</name>
</gene>
<dbReference type="Proteomes" id="UP000598971">
    <property type="component" value="Unassembled WGS sequence"/>
</dbReference>
<dbReference type="PROSITE" id="PS51186">
    <property type="entry name" value="GNAT"/>
    <property type="match status" value="1"/>
</dbReference>
<dbReference type="RefSeq" id="WP_171606219.1">
    <property type="nucleotide sequence ID" value="NZ_WHPF01000002.1"/>
</dbReference>
<dbReference type="SUPFAM" id="SSF55729">
    <property type="entry name" value="Acyl-CoA N-acyltransferases (Nat)"/>
    <property type="match status" value="1"/>
</dbReference>
<evidence type="ECO:0000313" key="4">
    <source>
        <dbReference type="Proteomes" id="UP000598971"/>
    </source>
</evidence>
<keyword evidence="4" id="KW-1185">Reference proteome</keyword>
<dbReference type="InterPro" id="IPR000182">
    <property type="entry name" value="GNAT_dom"/>
</dbReference>
<dbReference type="PANTHER" id="PTHR13947:SF37">
    <property type="entry name" value="LD18367P"/>
    <property type="match status" value="1"/>
</dbReference>
<evidence type="ECO:0000259" key="2">
    <source>
        <dbReference type="PROSITE" id="PS51186"/>
    </source>
</evidence>
<dbReference type="InterPro" id="IPR016181">
    <property type="entry name" value="Acyl_CoA_acyltransferase"/>
</dbReference>
<keyword evidence="1" id="KW-0808">Transferase</keyword>
<protein>
    <submittedName>
        <fullName evidence="3">GNAT family N-acetyltransferase</fullName>
    </submittedName>
</protein>
<dbReference type="GO" id="GO:0008080">
    <property type="term" value="F:N-acetyltransferase activity"/>
    <property type="evidence" value="ECO:0007669"/>
    <property type="project" value="InterPro"/>
</dbReference>
<name>A0A8J8FCY5_9BACT</name>
<reference evidence="3" key="1">
    <citation type="submission" date="2019-10" db="EMBL/GenBank/DDBJ databases">
        <title>Draft genome sequence of Panacibacter sp. KCS-6.</title>
        <authorList>
            <person name="Yim K.J."/>
        </authorList>
    </citation>
    <scope>NUCLEOTIDE SEQUENCE</scope>
    <source>
        <strain evidence="3">KCS-6</strain>
    </source>
</reference>
<sequence length="152" mass="16868">MEISIRPYTEAFHDAFRDINTSWLNEYGLLESHDIAVLENPGTMIIDKGGAIFLAMENDTVVGTAAIVKEGEDCVELVKMTVIPAFRGRGISRLLIDRCIAAAKNIGTKKIILFSNSKLTTAIGLYERYGFMHIPVTDSHFETADIKMELSL</sequence>
<organism evidence="3 4">
    <name type="scientific">Limnovirga soli</name>
    <dbReference type="NCBI Taxonomy" id="2656915"/>
    <lineage>
        <taxon>Bacteria</taxon>
        <taxon>Pseudomonadati</taxon>
        <taxon>Bacteroidota</taxon>
        <taxon>Chitinophagia</taxon>
        <taxon>Chitinophagales</taxon>
        <taxon>Chitinophagaceae</taxon>
        <taxon>Limnovirga</taxon>
    </lineage>
</organism>
<dbReference type="InterPro" id="IPR050769">
    <property type="entry name" value="NAT_camello-type"/>
</dbReference>
<dbReference type="Pfam" id="PF00583">
    <property type="entry name" value="Acetyltransf_1"/>
    <property type="match status" value="1"/>
</dbReference>
<feature type="domain" description="N-acetyltransferase" evidence="2">
    <location>
        <begin position="3"/>
        <end position="152"/>
    </location>
</feature>
<dbReference type="AlphaFoldDB" id="A0A8J8FCY5"/>
<proteinExistence type="predicted"/>
<dbReference type="Gene3D" id="3.40.630.30">
    <property type="match status" value="1"/>
</dbReference>
<dbReference type="PANTHER" id="PTHR13947">
    <property type="entry name" value="GNAT FAMILY N-ACETYLTRANSFERASE"/>
    <property type="match status" value="1"/>
</dbReference>
<evidence type="ECO:0000256" key="1">
    <source>
        <dbReference type="ARBA" id="ARBA00022679"/>
    </source>
</evidence>
<evidence type="ECO:0000313" key="3">
    <source>
        <dbReference type="EMBL" id="NNV54293.1"/>
    </source>
</evidence>
<accession>A0A8J8FCY5</accession>
<dbReference type="EMBL" id="WHPF01000002">
    <property type="protein sequence ID" value="NNV54293.1"/>
    <property type="molecule type" value="Genomic_DNA"/>
</dbReference>
<dbReference type="CDD" id="cd04301">
    <property type="entry name" value="NAT_SF"/>
    <property type="match status" value="1"/>
</dbReference>